<comment type="caution">
    <text evidence="2">The sequence shown here is derived from an EMBL/GenBank/DDBJ whole genome shotgun (WGS) entry which is preliminary data.</text>
</comment>
<dbReference type="AlphaFoldDB" id="A0A8S3QMA7"/>
<reference evidence="2" key="1">
    <citation type="submission" date="2021-03" db="EMBL/GenBank/DDBJ databases">
        <authorList>
            <person name="Bekaert M."/>
        </authorList>
    </citation>
    <scope>NUCLEOTIDE SEQUENCE</scope>
</reference>
<feature type="region of interest" description="Disordered" evidence="1">
    <location>
        <begin position="640"/>
        <end position="670"/>
    </location>
</feature>
<evidence type="ECO:0000313" key="3">
    <source>
        <dbReference type="Proteomes" id="UP000683360"/>
    </source>
</evidence>
<sequence>MEKREQSELEKQLSDVCRRILCWQFRKKLRSKLNYEIIPQALHQYKYHSECLYKFVSSRIWECTYRVQDVDIGFGTGHTQSQSRKAALEEAYHKLVKSYCKVVVSDRGILCLKTSDTPFSDILNPLNAMAEFMTAEDCHEDNRDNIKKTRKYPPETDLSNFIIVKFIGANKEEIIPMYVLKYSAYFSGMLYNMDFHFDNGEFTCTVAIEGKKIAIATTDKKITVRNLAAEMTLEYLADKCWTLYINREVKDLGGVKMTKDMVLWEIRKLRLTCTLILQGPKETQPETGKEILKYIKRDGFTLQPNGENKKLEKAINQALNEHMFGDEIYLVFESKFSDLEKEKIRQIAQNHHVTVDDQVINNQVFVVIEKMTDDNYVSCKRLDLGNSGKYFIKPPRTEKLSTSTLPQVQTSMVFPKQPAIPKCSTFFTLDDHCDKESKIERDLSENCLKRPIPITDDINQICTKTMRPPESTNVSGGTFVPFNSNLISQNTLNQSIAACTTKPELLSFCSTKSEFSPNLAYPTKSQISPIAACPIKSEFPPCVYVPVPFQYLQFPIHQQATHCHQHGERIENQCYHHQQNTQCTHHQHGTQSSNKIEEATGHFNNQFGFLNQQEKTPYINFEERILHMNDQLETRYSNSQREAPINLDKPTATHSSDDQHEAPLYHSQGKVDQDQYSLPLYSYLKLMS</sequence>
<organism evidence="2 3">
    <name type="scientific">Mytilus edulis</name>
    <name type="common">Blue mussel</name>
    <dbReference type="NCBI Taxonomy" id="6550"/>
    <lineage>
        <taxon>Eukaryota</taxon>
        <taxon>Metazoa</taxon>
        <taxon>Spiralia</taxon>
        <taxon>Lophotrochozoa</taxon>
        <taxon>Mollusca</taxon>
        <taxon>Bivalvia</taxon>
        <taxon>Autobranchia</taxon>
        <taxon>Pteriomorphia</taxon>
        <taxon>Mytilida</taxon>
        <taxon>Mytiloidea</taxon>
        <taxon>Mytilidae</taxon>
        <taxon>Mytilinae</taxon>
        <taxon>Mytilus</taxon>
    </lineage>
</organism>
<protein>
    <submittedName>
        <fullName evidence="2">Uncharacterized protein</fullName>
    </submittedName>
</protein>
<dbReference type="OrthoDB" id="10279144at2759"/>
<dbReference type="Proteomes" id="UP000683360">
    <property type="component" value="Unassembled WGS sequence"/>
</dbReference>
<proteinExistence type="predicted"/>
<evidence type="ECO:0000313" key="2">
    <source>
        <dbReference type="EMBL" id="CAG2197697.1"/>
    </source>
</evidence>
<feature type="compositionally biased region" description="Basic and acidic residues" evidence="1">
    <location>
        <begin position="655"/>
        <end position="670"/>
    </location>
</feature>
<keyword evidence="3" id="KW-1185">Reference proteome</keyword>
<evidence type="ECO:0000256" key="1">
    <source>
        <dbReference type="SAM" id="MobiDB-lite"/>
    </source>
</evidence>
<name>A0A8S3QMA7_MYTED</name>
<gene>
    <name evidence="2" type="ORF">MEDL_12567</name>
</gene>
<dbReference type="EMBL" id="CAJPWZ010000654">
    <property type="protein sequence ID" value="CAG2197697.1"/>
    <property type="molecule type" value="Genomic_DNA"/>
</dbReference>
<accession>A0A8S3QMA7</accession>